<dbReference type="EMBL" id="LR785253">
    <property type="protein sequence ID" value="CAB3246931.1"/>
    <property type="molecule type" value="mRNA"/>
</dbReference>
<protein>
    <submittedName>
        <fullName evidence="9">FoxN2/3</fullName>
    </submittedName>
</protein>
<dbReference type="SMART" id="SM00339">
    <property type="entry name" value="FH"/>
    <property type="match status" value="1"/>
</dbReference>
<evidence type="ECO:0000256" key="7">
    <source>
        <dbReference type="SAM" id="MobiDB-lite"/>
    </source>
</evidence>
<gene>
    <name evidence="9" type="primary">Foxn2.3</name>
</gene>
<feature type="compositionally biased region" description="Basic and acidic residues" evidence="7">
    <location>
        <begin position="685"/>
        <end position="700"/>
    </location>
</feature>
<proteinExistence type="evidence at transcript level"/>
<feature type="domain" description="Fork-head" evidence="8">
    <location>
        <begin position="281"/>
        <end position="369"/>
    </location>
</feature>
<dbReference type="PROSITE" id="PS00658">
    <property type="entry name" value="FORK_HEAD_2"/>
    <property type="match status" value="1"/>
</dbReference>
<feature type="compositionally biased region" description="Basic and acidic residues" evidence="7">
    <location>
        <begin position="503"/>
        <end position="519"/>
    </location>
</feature>
<evidence type="ECO:0000256" key="4">
    <source>
        <dbReference type="ARBA" id="ARBA00023163"/>
    </source>
</evidence>
<evidence type="ECO:0000256" key="6">
    <source>
        <dbReference type="PROSITE-ProRule" id="PRU00089"/>
    </source>
</evidence>
<evidence type="ECO:0000256" key="5">
    <source>
        <dbReference type="ARBA" id="ARBA00023242"/>
    </source>
</evidence>
<keyword evidence="4" id="KW-0804">Transcription</keyword>
<reference evidence="9" key="1">
    <citation type="submission" date="2020-04" db="EMBL/GenBank/DDBJ databases">
        <authorList>
            <person name="Neveu A P."/>
        </authorList>
    </citation>
    <scope>NUCLEOTIDE SEQUENCE</scope>
    <source>
        <tissue evidence="9">Whole embryo</tissue>
    </source>
</reference>
<evidence type="ECO:0000259" key="8">
    <source>
        <dbReference type="PROSITE" id="PS50039"/>
    </source>
</evidence>
<feature type="compositionally biased region" description="Polar residues" evidence="7">
    <location>
        <begin position="115"/>
        <end position="132"/>
    </location>
</feature>
<feature type="compositionally biased region" description="Polar residues" evidence="7">
    <location>
        <begin position="485"/>
        <end position="502"/>
    </location>
</feature>
<dbReference type="GO" id="GO:0005634">
    <property type="term" value="C:nucleus"/>
    <property type="evidence" value="ECO:0007669"/>
    <property type="project" value="UniProtKB-SubCell"/>
</dbReference>
<dbReference type="PANTHER" id="PTHR13962">
    <property type="entry name" value="FORKHEAD BOX PROTEIN N3-LIKE PROTEIN-RELATED"/>
    <property type="match status" value="1"/>
</dbReference>
<evidence type="ECO:0000256" key="2">
    <source>
        <dbReference type="ARBA" id="ARBA00023015"/>
    </source>
</evidence>
<evidence type="ECO:0000313" key="9">
    <source>
        <dbReference type="EMBL" id="CAB3246931.1"/>
    </source>
</evidence>
<dbReference type="PRINTS" id="PR00053">
    <property type="entry name" value="FORKHEAD"/>
</dbReference>
<keyword evidence="5 6" id="KW-0539">Nucleus</keyword>
<accession>A0A6F9DDW6</accession>
<dbReference type="SUPFAM" id="SSF46785">
    <property type="entry name" value="Winged helix' DNA-binding domain"/>
    <property type="match status" value="1"/>
</dbReference>
<dbReference type="Pfam" id="PF00250">
    <property type="entry name" value="Forkhead"/>
    <property type="match status" value="1"/>
</dbReference>
<dbReference type="InterPro" id="IPR047119">
    <property type="entry name" value="FOXN2/3-like"/>
</dbReference>
<evidence type="ECO:0000256" key="3">
    <source>
        <dbReference type="ARBA" id="ARBA00023125"/>
    </source>
</evidence>
<organism evidence="9">
    <name type="scientific">Phallusia mammillata</name>
    <dbReference type="NCBI Taxonomy" id="59560"/>
    <lineage>
        <taxon>Eukaryota</taxon>
        <taxon>Metazoa</taxon>
        <taxon>Chordata</taxon>
        <taxon>Tunicata</taxon>
        <taxon>Ascidiacea</taxon>
        <taxon>Phlebobranchia</taxon>
        <taxon>Ascidiidae</taxon>
        <taxon>Phallusia</taxon>
    </lineage>
</organism>
<keyword evidence="3 6" id="KW-0238">DNA-binding</keyword>
<sequence>MMPPDKGRPESAAIQPRTVAIPAATQRTKNFVVCNTIVNGCDSKKSPIGKSVVPIASKLNLFKVLKSHQNASKPDVFKTIGNRIVIPMKLCLSSKKKPMIDKNSLDKPATFRMTVSSQKAPNDNPATNILDMQNSPLNPTPTSPTQPNSLCKPDQNKETTEYGDLNKFMSTVSSNLGLSGVLETQNKVDTKTNTLDTLNSHHEDVDNDLRSLSWLSSDNKELFKTIRKCNPDDPGISLSGDDTDSEEENNKGIFTATSKVDRQTHNNGRNSVQTEYNPMSKPPYSFSCLIFMAVEDSKEKKLPVKDIYNWVCRHFPYFRTAPSGWKNSIRHNLSLNRCFKKAETKDLGKDTVKGSLWCIDPAYRPNLVQALKRTPFYPYLHPTGIGQPLSLTNLANLLPGVHTGRVPSWSPSFPPSGNLWADPDMASAALNLMGLRGNESPKRSNSITNTLKELQDEICRDPEWKEKLSGKGEFPPDEQVVITGTSQDHNYSCASSTTSGSAQEEREERCASPESDKSAPDAAYEFETGDWGSSDDEADHGLVIDDVTEGDVTEEDEASQKLFDSGFSSMRSYKMKDRKRKRSSDVGKSTEKKRKISSSSSHRSGSSKEDAKKNKSKKLSPSKRKLKVRLAASNKKQAVSQKAKKPQVAVKREQKNSDVDSGKDSPKVSRVQRKRKIIQSPLPMKSRDRQEILDRPRITFRDSSSPSQYNTRSSGRRSPPRLKEDKKKKMVLASRRSARMRKRLMSEESKDEDEEIKLAAGSLLRLAGLTPLSPSRGTSG</sequence>
<feature type="region of interest" description="Disordered" evidence="7">
    <location>
        <begin position="485"/>
        <end position="754"/>
    </location>
</feature>
<keyword evidence="2" id="KW-0805">Transcription regulation</keyword>
<dbReference type="Gene3D" id="1.10.10.10">
    <property type="entry name" value="Winged helix-like DNA-binding domain superfamily/Winged helix DNA-binding domain"/>
    <property type="match status" value="1"/>
</dbReference>
<feature type="compositionally biased region" description="Acidic residues" evidence="7">
    <location>
        <begin position="546"/>
        <end position="557"/>
    </location>
</feature>
<feature type="compositionally biased region" description="Polar residues" evidence="7">
    <location>
        <begin position="701"/>
        <end position="713"/>
    </location>
</feature>
<feature type="compositionally biased region" description="Basic residues" evidence="7">
    <location>
        <begin position="614"/>
        <end position="628"/>
    </location>
</feature>
<dbReference type="PANTHER" id="PTHR13962:SF22">
    <property type="entry name" value="FORKHEAD BOX PROTEIN N3-LIKE PROTEIN"/>
    <property type="match status" value="1"/>
</dbReference>
<dbReference type="InterPro" id="IPR036388">
    <property type="entry name" value="WH-like_DNA-bd_sf"/>
</dbReference>
<dbReference type="PROSITE" id="PS50039">
    <property type="entry name" value="FORK_HEAD_3"/>
    <property type="match status" value="1"/>
</dbReference>
<comment type="subcellular location">
    <subcellularLocation>
        <location evidence="1 6">Nucleus</location>
    </subcellularLocation>
</comment>
<feature type="compositionally biased region" description="Basic residues" evidence="7">
    <location>
        <begin position="728"/>
        <end position="743"/>
    </location>
</feature>
<dbReference type="GO" id="GO:0003700">
    <property type="term" value="F:DNA-binding transcription factor activity"/>
    <property type="evidence" value="ECO:0007669"/>
    <property type="project" value="InterPro"/>
</dbReference>
<feature type="compositionally biased region" description="Basic and acidic residues" evidence="7">
    <location>
        <begin position="650"/>
        <end position="667"/>
    </location>
</feature>
<name>A0A6F9DDW6_9ASCI</name>
<dbReference type="InterPro" id="IPR030456">
    <property type="entry name" value="TF_fork_head_CS_2"/>
</dbReference>
<feature type="region of interest" description="Disordered" evidence="7">
    <location>
        <begin position="115"/>
        <end position="155"/>
    </location>
</feature>
<dbReference type="AlphaFoldDB" id="A0A6F9DDW6"/>
<dbReference type="InterPro" id="IPR036390">
    <property type="entry name" value="WH_DNA-bd_sf"/>
</dbReference>
<dbReference type="InterPro" id="IPR001766">
    <property type="entry name" value="Fork_head_dom"/>
</dbReference>
<evidence type="ECO:0000256" key="1">
    <source>
        <dbReference type="ARBA" id="ARBA00004123"/>
    </source>
</evidence>
<feature type="DNA-binding region" description="Fork-head" evidence="6">
    <location>
        <begin position="281"/>
        <end position="369"/>
    </location>
</feature>
<dbReference type="GO" id="GO:0000987">
    <property type="term" value="F:cis-regulatory region sequence-specific DNA binding"/>
    <property type="evidence" value="ECO:0007669"/>
    <property type="project" value="TreeGrafter"/>
</dbReference>